<name>A0A5C6ABE9_9BACT</name>
<dbReference type="RefSeq" id="WP_146578694.1">
    <property type="nucleotide sequence ID" value="NZ_SJPM01000006.1"/>
</dbReference>
<organism evidence="1 2">
    <name type="scientific">Neorhodopirellula pilleata</name>
    <dbReference type="NCBI Taxonomy" id="2714738"/>
    <lineage>
        <taxon>Bacteria</taxon>
        <taxon>Pseudomonadati</taxon>
        <taxon>Planctomycetota</taxon>
        <taxon>Planctomycetia</taxon>
        <taxon>Pirellulales</taxon>
        <taxon>Pirellulaceae</taxon>
        <taxon>Neorhodopirellula</taxon>
    </lineage>
</organism>
<dbReference type="EMBL" id="SJPM01000006">
    <property type="protein sequence ID" value="TWT95653.1"/>
    <property type="molecule type" value="Genomic_DNA"/>
</dbReference>
<protein>
    <submittedName>
        <fullName evidence="1">Uncharacterized protein</fullName>
    </submittedName>
</protein>
<proteinExistence type="predicted"/>
<dbReference type="AlphaFoldDB" id="A0A5C6ABE9"/>
<sequence length="96" mass="10730">MRLMSVEVPRGRSDYVLQAARNHSASNVSLHSTESLEGPREMAWLCLNNQQVERFIDEVQQEIPDVRVTLIPRGVIALQPPISGAPDEVAEPRIVD</sequence>
<reference evidence="1 2" key="1">
    <citation type="submission" date="2019-02" db="EMBL/GenBank/DDBJ databases">
        <title>Deep-cultivation of Planctomycetes and their phenomic and genomic characterization uncovers novel biology.</title>
        <authorList>
            <person name="Wiegand S."/>
            <person name="Jogler M."/>
            <person name="Boedeker C."/>
            <person name="Pinto D."/>
            <person name="Vollmers J."/>
            <person name="Rivas-Marin E."/>
            <person name="Kohn T."/>
            <person name="Peeters S.H."/>
            <person name="Heuer A."/>
            <person name="Rast P."/>
            <person name="Oberbeckmann S."/>
            <person name="Bunk B."/>
            <person name="Jeske O."/>
            <person name="Meyerdierks A."/>
            <person name="Storesund J.E."/>
            <person name="Kallscheuer N."/>
            <person name="Luecker S."/>
            <person name="Lage O.M."/>
            <person name="Pohl T."/>
            <person name="Merkel B.J."/>
            <person name="Hornburger P."/>
            <person name="Mueller R.-W."/>
            <person name="Bruemmer F."/>
            <person name="Labrenz M."/>
            <person name="Spormann A.M."/>
            <person name="Op Den Camp H."/>
            <person name="Overmann J."/>
            <person name="Amann R."/>
            <person name="Jetten M.S.M."/>
            <person name="Mascher T."/>
            <person name="Medema M.H."/>
            <person name="Devos D.P."/>
            <person name="Kaster A.-K."/>
            <person name="Ovreas L."/>
            <person name="Rohde M."/>
            <person name="Galperin M.Y."/>
            <person name="Jogler C."/>
        </authorList>
    </citation>
    <scope>NUCLEOTIDE SEQUENCE [LARGE SCALE GENOMIC DNA]</scope>
    <source>
        <strain evidence="1 2">Pla100</strain>
    </source>
</reference>
<comment type="caution">
    <text evidence="1">The sequence shown here is derived from an EMBL/GenBank/DDBJ whole genome shotgun (WGS) entry which is preliminary data.</text>
</comment>
<accession>A0A5C6ABE9</accession>
<dbReference type="Proteomes" id="UP000316213">
    <property type="component" value="Unassembled WGS sequence"/>
</dbReference>
<evidence type="ECO:0000313" key="1">
    <source>
        <dbReference type="EMBL" id="TWT95653.1"/>
    </source>
</evidence>
<keyword evidence="2" id="KW-1185">Reference proteome</keyword>
<gene>
    <name evidence="1" type="ORF">Pla100_32940</name>
</gene>
<evidence type="ECO:0000313" key="2">
    <source>
        <dbReference type="Proteomes" id="UP000316213"/>
    </source>
</evidence>
<dbReference type="OrthoDB" id="847959at2"/>